<comment type="caution">
    <text evidence="2">The sequence shown here is derived from an EMBL/GenBank/DDBJ whole genome shotgun (WGS) entry which is preliminary data.</text>
</comment>
<dbReference type="AlphaFoldDB" id="F7VHJ3"/>
<evidence type="ECO:0000313" key="2">
    <source>
        <dbReference type="EMBL" id="GAA09838.1"/>
    </source>
</evidence>
<evidence type="ECO:0000256" key="1">
    <source>
        <dbReference type="SAM" id="Phobius"/>
    </source>
</evidence>
<keyword evidence="1" id="KW-0812">Transmembrane</keyword>
<proteinExistence type="predicted"/>
<protein>
    <submittedName>
        <fullName evidence="2">Uncharacterized protein</fullName>
    </submittedName>
</protein>
<sequence>MPDPMASSESKIGRDACLVKRARNADFFMNKFIIFICIYFLWRCCRQKLHGFC</sequence>
<gene>
    <name evidence="2" type="ORF">ATPR_2842</name>
</gene>
<organism evidence="2 3">
    <name type="scientific">Acetobacter tropicalis NBRC 101654</name>
    <dbReference type="NCBI Taxonomy" id="749388"/>
    <lineage>
        <taxon>Bacteria</taxon>
        <taxon>Pseudomonadati</taxon>
        <taxon>Pseudomonadota</taxon>
        <taxon>Alphaproteobacteria</taxon>
        <taxon>Acetobacterales</taxon>
        <taxon>Acetobacteraceae</taxon>
        <taxon>Acetobacter</taxon>
    </lineage>
</organism>
<accession>F7VHJ3</accession>
<feature type="transmembrane region" description="Helical" evidence="1">
    <location>
        <begin position="28"/>
        <end position="45"/>
    </location>
</feature>
<evidence type="ECO:0000313" key="3">
    <source>
        <dbReference type="Proteomes" id="UP000004319"/>
    </source>
</evidence>
<keyword evidence="1" id="KW-1133">Transmembrane helix</keyword>
<dbReference type="EMBL" id="BABS01000130">
    <property type="protein sequence ID" value="GAA09838.1"/>
    <property type="molecule type" value="Genomic_DNA"/>
</dbReference>
<keyword evidence="1" id="KW-0472">Membrane</keyword>
<reference evidence="2 3" key="1">
    <citation type="journal article" date="2011" name="Biochem. Biophys. Res. Commun.">
        <title>Increased number of Arginine-based salt bridges contributes to the thermotolerance of thermotolerant acetic acid bacteria, Acetobacter tropicalis SKU1100.</title>
        <authorList>
            <person name="Matsutani M."/>
            <person name="Hirakawa H."/>
            <person name="Nishikura M."/>
            <person name="Soemphol W."/>
            <person name="Ali I.A.I."/>
            <person name="Yakushi T."/>
            <person name="Matsushita K."/>
        </authorList>
    </citation>
    <scope>NUCLEOTIDE SEQUENCE [LARGE SCALE GENOMIC DNA]</scope>
    <source>
        <strain evidence="2 3">NBRC 101654</strain>
    </source>
</reference>
<dbReference type="Proteomes" id="UP000004319">
    <property type="component" value="Unassembled WGS sequence"/>
</dbReference>
<name>F7VHJ3_9PROT</name>